<evidence type="ECO:0000313" key="11">
    <source>
        <dbReference type="Proteomes" id="UP001605036"/>
    </source>
</evidence>
<reference evidence="10 11" key="1">
    <citation type="submission" date="2024-09" db="EMBL/GenBank/DDBJ databases">
        <title>Chromosome-scale assembly of Riccia fluitans.</title>
        <authorList>
            <person name="Paukszto L."/>
            <person name="Sawicki J."/>
            <person name="Karawczyk K."/>
            <person name="Piernik-Szablinska J."/>
            <person name="Szczecinska M."/>
            <person name="Mazdziarz M."/>
        </authorList>
    </citation>
    <scope>NUCLEOTIDE SEQUENCE [LARGE SCALE GENOMIC DNA]</scope>
    <source>
        <strain evidence="10">Rf_01</strain>
        <tissue evidence="10">Aerial parts of the thallus</tissue>
    </source>
</reference>
<dbReference type="GO" id="GO:0031297">
    <property type="term" value="P:replication fork processing"/>
    <property type="evidence" value="ECO:0007669"/>
    <property type="project" value="UniProtKB-UniRule"/>
</dbReference>
<keyword evidence="11" id="KW-1185">Reference proteome</keyword>
<accession>A0ABD1YQY7</accession>
<feature type="compositionally biased region" description="Polar residues" evidence="8">
    <location>
        <begin position="248"/>
        <end position="273"/>
    </location>
</feature>
<evidence type="ECO:0000256" key="1">
    <source>
        <dbReference type="ARBA" id="ARBA00004123"/>
    </source>
</evidence>
<dbReference type="EMBL" id="JBHFFA010000003">
    <property type="protein sequence ID" value="KAL2633182.1"/>
    <property type="molecule type" value="Genomic_DNA"/>
</dbReference>
<evidence type="ECO:0000313" key="10">
    <source>
        <dbReference type="EMBL" id="KAL2633182.1"/>
    </source>
</evidence>
<dbReference type="SMART" id="SM00343">
    <property type="entry name" value="ZnF_C2HC"/>
    <property type="match status" value="1"/>
</dbReference>
<dbReference type="GO" id="GO:0000076">
    <property type="term" value="P:DNA replication checkpoint signaling"/>
    <property type="evidence" value="ECO:0007669"/>
    <property type="project" value="UniProtKB-UniRule"/>
</dbReference>
<comment type="caution">
    <text evidence="10">The sequence shown here is derived from an EMBL/GenBank/DDBJ whole genome shotgun (WGS) entry which is preliminary data.</text>
</comment>
<comment type="similarity">
    <text evidence="2 7">Belongs to the CSM3 family.</text>
</comment>
<evidence type="ECO:0000256" key="3">
    <source>
        <dbReference type="ARBA" id="ARBA00022763"/>
    </source>
</evidence>
<keyword evidence="4 7" id="KW-0539">Nucleus</keyword>
<dbReference type="GO" id="GO:0008270">
    <property type="term" value="F:zinc ion binding"/>
    <property type="evidence" value="ECO:0007669"/>
    <property type="project" value="UniProtKB-KW"/>
</dbReference>
<evidence type="ECO:0000256" key="5">
    <source>
        <dbReference type="ARBA" id="ARBA00023306"/>
    </source>
</evidence>
<dbReference type="InterPro" id="IPR040038">
    <property type="entry name" value="TIPIN/Csm3/Swi3"/>
</dbReference>
<proteinExistence type="inferred from homology"/>
<keyword evidence="6" id="KW-0479">Metal-binding</keyword>
<feature type="region of interest" description="Disordered" evidence="8">
    <location>
        <begin position="248"/>
        <end position="277"/>
    </location>
</feature>
<dbReference type="PROSITE" id="PS50158">
    <property type="entry name" value="ZF_CCHC"/>
    <property type="match status" value="1"/>
</dbReference>
<dbReference type="PANTHER" id="PTHR13220:SF11">
    <property type="entry name" value="TIMELESS-INTERACTING PROTEIN"/>
    <property type="match status" value="1"/>
</dbReference>
<dbReference type="InterPro" id="IPR012923">
    <property type="entry name" value="Csm3"/>
</dbReference>
<keyword evidence="6" id="KW-0863">Zinc-finger</keyword>
<dbReference type="SUPFAM" id="SSF57756">
    <property type="entry name" value="Retrovirus zinc finger-like domains"/>
    <property type="match status" value="1"/>
</dbReference>
<dbReference type="Proteomes" id="UP001605036">
    <property type="component" value="Unassembled WGS sequence"/>
</dbReference>
<comment type="subcellular location">
    <subcellularLocation>
        <location evidence="1 7">Nucleus</location>
    </subcellularLocation>
</comment>
<dbReference type="Gene3D" id="4.10.60.10">
    <property type="entry name" value="Zinc finger, CCHC-type"/>
    <property type="match status" value="1"/>
</dbReference>
<keyword evidence="3 7" id="KW-0227">DNA damage</keyword>
<comment type="function">
    <text evidence="7">Plays an important role in the control of DNA replication and the maintenance of replication fork stability.</text>
</comment>
<evidence type="ECO:0000256" key="6">
    <source>
        <dbReference type="PROSITE-ProRule" id="PRU00047"/>
    </source>
</evidence>
<name>A0ABD1YQY7_9MARC</name>
<organism evidence="10 11">
    <name type="scientific">Riccia fluitans</name>
    <dbReference type="NCBI Taxonomy" id="41844"/>
    <lineage>
        <taxon>Eukaryota</taxon>
        <taxon>Viridiplantae</taxon>
        <taxon>Streptophyta</taxon>
        <taxon>Embryophyta</taxon>
        <taxon>Marchantiophyta</taxon>
        <taxon>Marchantiopsida</taxon>
        <taxon>Marchantiidae</taxon>
        <taxon>Marchantiales</taxon>
        <taxon>Ricciaceae</taxon>
        <taxon>Riccia</taxon>
    </lineage>
</organism>
<dbReference type="AlphaFoldDB" id="A0ABD1YQY7"/>
<evidence type="ECO:0000256" key="7">
    <source>
        <dbReference type="RuleBase" id="RU366049"/>
    </source>
</evidence>
<dbReference type="GO" id="GO:0006974">
    <property type="term" value="P:DNA damage response"/>
    <property type="evidence" value="ECO:0007669"/>
    <property type="project" value="UniProtKB-KW"/>
</dbReference>
<evidence type="ECO:0000259" key="9">
    <source>
        <dbReference type="PROSITE" id="PS50158"/>
    </source>
</evidence>
<dbReference type="InterPro" id="IPR001878">
    <property type="entry name" value="Znf_CCHC"/>
</dbReference>
<evidence type="ECO:0000256" key="4">
    <source>
        <dbReference type="ARBA" id="ARBA00023242"/>
    </source>
</evidence>
<keyword evidence="5 7" id="KW-0131">Cell cycle</keyword>
<evidence type="ECO:0000256" key="8">
    <source>
        <dbReference type="SAM" id="MobiDB-lite"/>
    </source>
</evidence>
<feature type="compositionally biased region" description="Polar residues" evidence="8">
    <location>
        <begin position="35"/>
        <end position="47"/>
    </location>
</feature>
<evidence type="ECO:0000256" key="2">
    <source>
        <dbReference type="ARBA" id="ARBA00006075"/>
    </source>
</evidence>
<sequence>MATNNQLTHSRPTGCYKCGLPGHWSFDCPVKSTNGPAAGGRSSTVQAGSARGAENVASGGGDRTVGKGSLKGRGTKAAAAEAAIVKVPRKRPQLTAELLLSDSGLGYLLEKMPQMVKIRGEGHEVHDLKSLLEGYVHWHSQLHPYLGFTDFVAKIEKLGATRRVRMCVKELRDKVTGGLGHNVNQEPDREDVTDGAAQPSTDGAGGDGRESEEWVGADFNDLDETDANQESAMPVNEDEFEDFFRQGTTQPNESLDSGGSRPTQRSALVTSSPKKLPSLLDEDAPSVAPAPVAINETIAARMEANRLKALERAKALGVRQSDSLSTSSEVGDPLHCEIAKSSKGAWITAGSEEAEVEIMEEFKYYFH</sequence>
<dbReference type="Pfam" id="PF07962">
    <property type="entry name" value="Swi3"/>
    <property type="match status" value="1"/>
</dbReference>
<gene>
    <name evidence="10" type="ORF">R1flu_004661</name>
</gene>
<keyword evidence="6" id="KW-0862">Zinc</keyword>
<feature type="region of interest" description="Disordered" evidence="8">
    <location>
        <begin position="35"/>
        <end position="73"/>
    </location>
</feature>
<dbReference type="PANTHER" id="PTHR13220">
    <property type="entry name" value="TIMELESS INTERACTING-RELATED"/>
    <property type="match status" value="1"/>
</dbReference>
<dbReference type="GO" id="GO:0005634">
    <property type="term" value="C:nucleus"/>
    <property type="evidence" value="ECO:0007669"/>
    <property type="project" value="UniProtKB-SubCell"/>
</dbReference>
<dbReference type="InterPro" id="IPR036875">
    <property type="entry name" value="Znf_CCHC_sf"/>
</dbReference>
<dbReference type="Pfam" id="PF00098">
    <property type="entry name" value="zf-CCHC"/>
    <property type="match status" value="1"/>
</dbReference>
<protein>
    <recommendedName>
        <fullName evidence="9">CCHC-type domain-containing protein</fullName>
    </recommendedName>
</protein>
<feature type="domain" description="CCHC-type" evidence="9">
    <location>
        <begin position="15"/>
        <end position="29"/>
    </location>
</feature>
<feature type="region of interest" description="Disordered" evidence="8">
    <location>
        <begin position="177"/>
        <end position="212"/>
    </location>
</feature>